<dbReference type="CDD" id="cd00090">
    <property type="entry name" value="HTH_ARSR"/>
    <property type="match status" value="1"/>
</dbReference>
<reference evidence="5 6" key="1">
    <citation type="journal article" date="2011" name="Front. Microbiol.">
        <title>Genomic signatures of strain selection and enhancement in Bacillus atrophaeus var. globigii, a historical biowarfare simulant.</title>
        <authorList>
            <person name="Gibbons H.S."/>
            <person name="Broomall S.M."/>
            <person name="McNew L.A."/>
            <person name="Daligault H."/>
            <person name="Chapman C."/>
            <person name="Bruce D."/>
            <person name="Karavis M."/>
            <person name="Krepps M."/>
            <person name="McGregor P.A."/>
            <person name="Hong C."/>
            <person name="Park K.H."/>
            <person name="Akmal A."/>
            <person name="Feldman A."/>
            <person name="Lin J.S."/>
            <person name="Chang W.E."/>
            <person name="Higgs B.W."/>
            <person name="Demirev P."/>
            <person name="Lindquist J."/>
            <person name="Liem A."/>
            <person name="Fochler E."/>
            <person name="Read T.D."/>
            <person name="Tapia R."/>
            <person name="Johnson S."/>
            <person name="Bishop-Lilly K.A."/>
            <person name="Detter C."/>
            <person name="Han C."/>
            <person name="Sozhamannan S."/>
            <person name="Rosenzweig C.N."/>
            <person name="Skowronski E.W."/>
        </authorList>
    </citation>
    <scope>NUCLEOTIDE SEQUENCE [LARGE SCALE GENOMIC DNA]</scope>
    <source>
        <strain evidence="5 6">Y4G10-17</strain>
    </source>
</reference>
<proteinExistence type="predicted"/>
<dbReference type="Proteomes" id="UP000287823">
    <property type="component" value="Unassembled WGS sequence"/>
</dbReference>
<evidence type="ECO:0000256" key="3">
    <source>
        <dbReference type="ARBA" id="ARBA00023163"/>
    </source>
</evidence>
<accession>A0A432WJX7</accession>
<evidence type="ECO:0000259" key="4">
    <source>
        <dbReference type="PROSITE" id="PS50987"/>
    </source>
</evidence>
<dbReference type="PANTHER" id="PTHR33154">
    <property type="entry name" value="TRANSCRIPTIONAL REGULATOR, ARSR FAMILY"/>
    <property type="match status" value="1"/>
</dbReference>
<keyword evidence="6" id="KW-1185">Reference proteome</keyword>
<evidence type="ECO:0000256" key="2">
    <source>
        <dbReference type="ARBA" id="ARBA00023125"/>
    </source>
</evidence>
<dbReference type="GO" id="GO:0003700">
    <property type="term" value="F:DNA-binding transcription factor activity"/>
    <property type="evidence" value="ECO:0007669"/>
    <property type="project" value="InterPro"/>
</dbReference>
<sequence>MNILEAMKALSNQTRLSILQNLREPEKHFPPQDEGDVTIDGVCVGSIQEGIGMSQSTTSTYLASLQRAGLVTSKRMGGWTYYKRNEANIQKLIELLSKEL</sequence>
<dbReference type="AlphaFoldDB" id="A0A432WJX7"/>
<dbReference type="SUPFAM" id="SSF46785">
    <property type="entry name" value="Winged helix' DNA-binding domain"/>
    <property type="match status" value="1"/>
</dbReference>
<keyword evidence="3" id="KW-0804">Transcription</keyword>
<dbReference type="RefSeq" id="WP_126798394.1">
    <property type="nucleotide sequence ID" value="NZ_PIPO01000002.1"/>
</dbReference>
<dbReference type="PANTHER" id="PTHR33154:SF33">
    <property type="entry name" value="TRANSCRIPTIONAL REPRESSOR SDPR"/>
    <property type="match status" value="1"/>
</dbReference>
<dbReference type="InterPro" id="IPR001845">
    <property type="entry name" value="HTH_ArsR_DNA-bd_dom"/>
</dbReference>
<evidence type="ECO:0000313" key="5">
    <source>
        <dbReference type="EMBL" id="RUO34110.1"/>
    </source>
</evidence>
<keyword evidence="1" id="KW-0805">Transcription regulation</keyword>
<organism evidence="5 6">
    <name type="scientific">Aliidiomarina soli</name>
    <dbReference type="NCBI Taxonomy" id="1928574"/>
    <lineage>
        <taxon>Bacteria</taxon>
        <taxon>Pseudomonadati</taxon>
        <taxon>Pseudomonadota</taxon>
        <taxon>Gammaproteobacteria</taxon>
        <taxon>Alteromonadales</taxon>
        <taxon>Idiomarinaceae</taxon>
        <taxon>Aliidiomarina</taxon>
    </lineage>
</organism>
<dbReference type="InterPro" id="IPR036390">
    <property type="entry name" value="WH_DNA-bd_sf"/>
</dbReference>
<dbReference type="Gene3D" id="1.10.10.10">
    <property type="entry name" value="Winged helix-like DNA-binding domain superfamily/Winged helix DNA-binding domain"/>
    <property type="match status" value="1"/>
</dbReference>
<feature type="domain" description="HTH arsR-type" evidence="4">
    <location>
        <begin position="1"/>
        <end position="100"/>
    </location>
</feature>
<dbReference type="Pfam" id="PF01022">
    <property type="entry name" value="HTH_5"/>
    <property type="match status" value="1"/>
</dbReference>
<dbReference type="EMBL" id="PIPO01000002">
    <property type="protein sequence ID" value="RUO34110.1"/>
    <property type="molecule type" value="Genomic_DNA"/>
</dbReference>
<dbReference type="InterPro" id="IPR051081">
    <property type="entry name" value="HTH_MetalResp_TranReg"/>
</dbReference>
<dbReference type="InterPro" id="IPR036388">
    <property type="entry name" value="WH-like_DNA-bd_sf"/>
</dbReference>
<dbReference type="InterPro" id="IPR011991">
    <property type="entry name" value="ArsR-like_HTH"/>
</dbReference>
<dbReference type="PROSITE" id="PS50987">
    <property type="entry name" value="HTH_ARSR_2"/>
    <property type="match status" value="1"/>
</dbReference>
<comment type="caution">
    <text evidence="5">The sequence shown here is derived from an EMBL/GenBank/DDBJ whole genome shotgun (WGS) entry which is preliminary data.</text>
</comment>
<dbReference type="GO" id="GO:0003677">
    <property type="term" value="F:DNA binding"/>
    <property type="evidence" value="ECO:0007669"/>
    <property type="project" value="UniProtKB-KW"/>
</dbReference>
<evidence type="ECO:0000256" key="1">
    <source>
        <dbReference type="ARBA" id="ARBA00023015"/>
    </source>
</evidence>
<protein>
    <submittedName>
        <fullName evidence="5">Transcriptional regulator</fullName>
    </submittedName>
</protein>
<dbReference type="SMART" id="SM00418">
    <property type="entry name" value="HTH_ARSR"/>
    <property type="match status" value="1"/>
</dbReference>
<gene>
    <name evidence="5" type="ORF">CWE14_05025</name>
</gene>
<keyword evidence="2" id="KW-0238">DNA-binding</keyword>
<name>A0A432WJX7_9GAMM</name>
<evidence type="ECO:0000313" key="6">
    <source>
        <dbReference type="Proteomes" id="UP000287823"/>
    </source>
</evidence>